<evidence type="ECO:0000256" key="6">
    <source>
        <dbReference type="ARBA" id="ARBA00022801"/>
    </source>
</evidence>
<dbReference type="Proteomes" id="UP000494165">
    <property type="component" value="Unassembled WGS sequence"/>
</dbReference>
<dbReference type="Pfam" id="PF01431">
    <property type="entry name" value="Peptidase_M13"/>
    <property type="match status" value="1"/>
</dbReference>
<dbReference type="Gene3D" id="1.10.1380.10">
    <property type="entry name" value="Neutral endopeptidase , domain2"/>
    <property type="match status" value="1"/>
</dbReference>
<comment type="cofactor">
    <cofactor evidence="1">
        <name>Zn(2+)</name>
        <dbReference type="ChEBI" id="CHEBI:29105"/>
    </cofactor>
</comment>
<keyword evidence="4" id="KW-0645">Protease</keyword>
<dbReference type="Gene3D" id="3.40.390.10">
    <property type="entry name" value="Collagenase (Catalytic Domain)"/>
    <property type="match status" value="1"/>
</dbReference>
<dbReference type="Pfam" id="PF05649">
    <property type="entry name" value="Peptidase_M13_N"/>
    <property type="match status" value="1"/>
</dbReference>
<evidence type="ECO:0000259" key="10">
    <source>
        <dbReference type="Pfam" id="PF01431"/>
    </source>
</evidence>
<dbReference type="InterPro" id="IPR000718">
    <property type="entry name" value="Peptidase_M13"/>
</dbReference>
<comment type="subcellular location">
    <subcellularLocation>
        <location evidence="2">Cell membrane</location>
        <topology evidence="2">Single-pass type II membrane protein</topology>
    </subcellularLocation>
</comment>
<name>A0A8S1C4Z4_9INSE</name>
<dbReference type="InterPro" id="IPR024079">
    <property type="entry name" value="MetalloPept_cat_dom_sf"/>
</dbReference>
<evidence type="ECO:0000256" key="9">
    <source>
        <dbReference type="SAM" id="SignalP"/>
    </source>
</evidence>
<evidence type="ECO:0000256" key="3">
    <source>
        <dbReference type="ARBA" id="ARBA00007357"/>
    </source>
</evidence>
<dbReference type="InterPro" id="IPR018497">
    <property type="entry name" value="Peptidase_M13_C"/>
</dbReference>
<proteinExistence type="inferred from homology"/>
<dbReference type="PANTHER" id="PTHR11733:SF237">
    <property type="entry name" value="NEPRILYSIN-LIKE 4"/>
    <property type="match status" value="1"/>
</dbReference>
<feature type="chain" id="PRO_5035750303" description="Peptidase M13 N-terminal domain-containing protein" evidence="9">
    <location>
        <begin position="17"/>
        <end position="736"/>
    </location>
</feature>
<evidence type="ECO:0000256" key="5">
    <source>
        <dbReference type="ARBA" id="ARBA00022723"/>
    </source>
</evidence>
<keyword evidence="9" id="KW-0732">Signal</keyword>
<feature type="domain" description="Peptidase M13 N-terminal" evidence="11">
    <location>
        <begin position="66"/>
        <end position="466"/>
    </location>
</feature>
<sequence>MSVALFLVGLAASLSANFVPHIPFESDEAMPWYAVDGDGDTGVCQTSGCIKAAEALKASIDPDADPCEDFFAFACGGWQKRNPIPKTDSQWNQFNVVERKLDIQLREIFEQVENTIEPEPVVWVKNFYQACMDIERREQLGVNPLLELLSSLGGWPIAQPSWSESEFDLLQTLGFVTRRTAVTPLVSVYVHLDRKNTSRSVVTVDQGSLVLPRAMLAQPAVYKKQLAAYAEWIVGTAKILGASAKREELLEQAKEIVQLESHLAELTAPSEDRRDAYRMYNSLSVRQLQKWTDTVESQGHKSVLQWAKLLKSVFQETNVEISSGERVLVREMEYILKLEALLQKTPRRTIANYLLWRVVKNLGRDTNAKMRHLSFSFDKIFSGVVEDQHLWVECVSRATSALPFAAGFQYVKKYFDTEAKTSALHMVHHIRKVFIERVGNLDWMDDETKLAAKEKAKAMTEFIGFPDWFTNSTALTNYYKGAIVGKDHFENIVSMTSHQIQKVFEKLRVLTDRNDWLTGPAVVNAYYNPLTNSITFPAGILQAPFFGKNALEALNYGSIGVIIGHEITHGFDDMGRQNDMNGNLVQWWTPETEYSYLEKALCIVDQYDHFRVPELDELLATKATMNGVNTQGENIADNGGLEQSFEAYQLFVSENGPEQKLPGLDYTPEQIFFIGYASVWCESSSPESLLHEVLSNPHSPHRHRVNGPLSNSLQFAKIWQCKTNSPMNPENKCQVW</sequence>
<dbReference type="CDD" id="cd08662">
    <property type="entry name" value="M13"/>
    <property type="match status" value="1"/>
</dbReference>
<evidence type="ECO:0000256" key="1">
    <source>
        <dbReference type="ARBA" id="ARBA00001947"/>
    </source>
</evidence>
<dbReference type="PROSITE" id="PS51885">
    <property type="entry name" value="NEPRILYSIN"/>
    <property type="match status" value="1"/>
</dbReference>
<dbReference type="InterPro" id="IPR042089">
    <property type="entry name" value="Peptidase_M13_dom_2"/>
</dbReference>
<reference evidence="12 13" key="1">
    <citation type="submission" date="2020-04" db="EMBL/GenBank/DDBJ databases">
        <authorList>
            <person name="Alioto T."/>
            <person name="Alioto T."/>
            <person name="Gomez Garrido J."/>
        </authorList>
    </citation>
    <scope>NUCLEOTIDE SEQUENCE [LARGE SCALE GENOMIC DNA]</scope>
</reference>
<evidence type="ECO:0008006" key="14">
    <source>
        <dbReference type="Google" id="ProtNLM"/>
    </source>
</evidence>
<dbReference type="AlphaFoldDB" id="A0A8S1C4Z4"/>
<evidence type="ECO:0000256" key="8">
    <source>
        <dbReference type="ARBA" id="ARBA00023049"/>
    </source>
</evidence>
<evidence type="ECO:0000256" key="2">
    <source>
        <dbReference type="ARBA" id="ARBA00004401"/>
    </source>
</evidence>
<dbReference type="GO" id="GO:0004222">
    <property type="term" value="F:metalloendopeptidase activity"/>
    <property type="evidence" value="ECO:0007669"/>
    <property type="project" value="InterPro"/>
</dbReference>
<feature type="domain" description="Peptidase M13 C-terminal" evidence="10">
    <location>
        <begin position="524"/>
        <end position="735"/>
    </location>
</feature>
<keyword evidence="8" id="KW-0482">Metalloprotease</keyword>
<comment type="caution">
    <text evidence="12">The sequence shown here is derived from an EMBL/GenBank/DDBJ whole genome shotgun (WGS) entry which is preliminary data.</text>
</comment>
<dbReference type="PANTHER" id="PTHR11733">
    <property type="entry name" value="ZINC METALLOPROTEASE FAMILY M13 NEPRILYSIN-RELATED"/>
    <property type="match status" value="1"/>
</dbReference>
<keyword evidence="6" id="KW-0378">Hydrolase</keyword>
<keyword evidence="13" id="KW-1185">Reference proteome</keyword>
<dbReference type="EMBL" id="CADEPI010000008">
    <property type="protein sequence ID" value="CAB3362237.1"/>
    <property type="molecule type" value="Genomic_DNA"/>
</dbReference>
<evidence type="ECO:0000259" key="11">
    <source>
        <dbReference type="Pfam" id="PF05649"/>
    </source>
</evidence>
<evidence type="ECO:0000256" key="7">
    <source>
        <dbReference type="ARBA" id="ARBA00022833"/>
    </source>
</evidence>
<dbReference type="OrthoDB" id="6475849at2759"/>
<dbReference type="GO" id="GO:0046872">
    <property type="term" value="F:metal ion binding"/>
    <property type="evidence" value="ECO:0007669"/>
    <property type="project" value="UniProtKB-KW"/>
</dbReference>
<feature type="signal peptide" evidence="9">
    <location>
        <begin position="1"/>
        <end position="16"/>
    </location>
</feature>
<evidence type="ECO:0000313" key="13">
    <source>
        <dbReference type="Proteomes" id="UP000494165"/>
    </source>
</evidence>
<dbReference type="SUPFAM" id="SSF55486">
    <property type="entry name" value="Metalloproteases ('zincins'), catalytic domain"/>
    <property type="match status" value="1"/>
</dbReference>
<dbReference type="PRINTS" id="PR00786">
    <property type="entry name" value="NEPRILYSIN"/>
</dbReference>
<organism evidence="12 13">
    <name type="scientific">Cloeon dipterum</name>
    <dbReference type="NCBI Taxonomy" id="197152"/>
    <lineage>
        <taxon>Eukaryota</taxon>
        <taxon>Metazoa</taxon>
        <taxon>Ecdysozoa</taxon>
        <taxon>Arthropoda</taxon>
        <taxon>Hexapoda</taxon>
        <taxon>Insecta</taxon>
        <taxon>Pterygota</taxon>
        <taxon>Palaeoptera</taxon>
        <taxon>Ephemeroptera</taxon>
        <taxon>Pisciforma</taxon>
        <taxon>Baetidae</taxon>
        <taxon>Cloeon</taxon>
    </lineage>
</organism>
<comment type="similarity">
    <text evidence="3">Belongs to the peptidase M13 family.</text>
</comment>
<keyword evidence="5" id="KW-0479">Metal-binding</keyword>
<evidence type="ECO:0000313" key="12">
    <source>
        <dbReference type="EMBL" id="CAB3362237.1"/>
    </source>
</evidence>
<gene>
    <name evidence="12" type="ORF">CLODIP_2_CD05066</name>
</gene>
<dbReference type="GO" id="GO:0016485">
    <property type="term" value="P:protein processing"/>
    <property type="evidence" value="ECO:0007669"/>
    <property type="project" value="TreeGrafter"/>
</dbReference>
<evidence type="ECO:0000256" key="4">
    <source>
        <dbReference type="ARBA" id="ARBA00022670"/>
    </source>
</evidence>
<keyword evidence="7" id="KW-0862">Zinc</keyword>
<protein>
    <recommendedName>
        <fullName evidence="14">Peptidase M13 N-terminal domain-containing protein</fullName>
    </recommendedName>
</protein>
<dbReference type="GO" id="GO:0005886">
    <property type="term" value="C:plasma membrane"/>
    <property type="evidence" value="ECO:0007669"/>
    <property type="project" value="UniProtKB-SubCell"/>
</dbReference>
<dbReference type="InterPro" id="IPR008753">
    <property type="entry name" value="Peptidase_M13_N"/>
</dbReference>
<accession>A0A8S1C4Z4</accession>